<dbReference type="CDD" id="cd00209">
    <property type="entry name" value="DHFR"/>
    <property type="match status" value="1"/>
</dbReference>
<dbReference type="GO" id="GO:0005739">
    <property type="term" value="C:mitochondrion"/>
    <property type="evidence" value="ECO:0007669"/>
    <property type="project" value="TreeGrafter"/>
</dbReference>
<evidence type="ECO:0000313" key="12">
    <source>
        <dbReference type="EMBL" id="KAJ2921783.1"/>
    </source>
</evidence>
<dbReference type="GO" id="GO:0046654">
    <property type="term" value="P:tetrahydrofolate biosynthetic process"/>
    <property type="evidence" value="ECO:0007669"/>
    <property type="project" value="InterPro"/>
</dbReference>
<dbReference type="CDD" id="cd06466">
    <property type="entry name" value="p23_CS_SGT1_like"/>
    <property type="match status" value="1"/>
</dbReference>
<dbReference type="PRINTS" id="PR00070">
    <property type="entry name" value="DHFR"/>
</dbReference>
<feature type="region of interest" description="Disordered" evidence="8">
    <location>
        <begin position="95"/>
        <end position="114"/>
    </location>
</feature>
<evidence type="ECO:0000259" key="10">
    <source>
        <dbReference type="PROSITE" id="PS51203"/>
    </source>
</evidence>
<dbReference type="Gene3D" id="3.40.430.10">
    <property type="entry name" value="Dihydrofolate Reductase, subunit A"/>
    <property type="match status" value="1"/>
</dbReference>
<organism evidence="12 13">
    <name type="scientific">Candolleomyces eurysporus</name>
    <dbReference type="NCBI Taxonomy" id="2828524"/>
    <lineage>
        <taxon>Eukaryota</taxon>
        <taxon>Fungi</taxon>
        <taxon>Dikarya</taxon>
        <taxon>Basidiomycota</taxon>
        <taxon>Agaricomycotina</taxon>
        <taxon>Agaricomycetes</taxon>
        <taxon>Agaricomycetidae</taxon>
        <taxon>Agaricales</taxon>
        <taxon>Agaricineae</taxon>
        <taxon>Psathyrellaceae</taxon>
        <taxon>Candolleomyces</taxon>
    </lineage>
</organism>
<keyword evidence="4" id="KW-0554">One-carbon metabolism</keyword>
<evidence type="ECO:0000256" key="5">
    <source>
        <dbReference type="ARBA" id="ARBA00022857"/>
    </source>
</evidence>
<dbReference type="InterPro" id="IPR012259">
    <property type="entry name" value="DHFR"/>
</dbReference>
<dbReference type="GO" id="GO:0046452">
    <property type="term" value="P:dihydrofolate metabolic process"/>
    <property type="evidence" value="ECO:0007669"/>
    <property type="project" value="TreeGrafter"/>
</dbReference>
<evidence type="ECO:0000259" key="11">
    <source>
        <dbReference type="PROSITE" id="PS51330"/>
    </source>
</evidence>
<dbReference type="PANTHER" id="PTHR48069:SF3">
    <property type="entry name" value="DIHYDROFOLATE REDUCTASE"/>
    <property type="match status" value="1"/>
</dbReference>
<evidence type="ECO:0000256" key="3">
    <source>
        <dbReference type="ARBA" id="ARBA00018886"/>
    </source>
</evidence>
<proteinExistence type="inferred from homology"/>
<dbReference type="InterPro" id="IPR008978">
    <property type="entry name" value="HSP20-like_chaperone"/>
</dbReference>
<dbReference type="Pfam" id="PF05002">
    <property type="entry name" value="SGS"/>
    <property type="match status" value="1"/>
</dbReference>
<evidence type="ECO:0000256" key="4">
    <source>
        <dbReference type="ARBA" id="ARBA00022563"/>
    </source>
</evidence>
<dbReference type="InterPro" id="IPR017925">
    <property type="entry name" value="DHFR_CS"/>
</dbReference>
<comment type="similarity">
    <text evidence="7">Belongs to the dihydrofolate reductase family.</text>
</comment>
<evidence type="ECO:0000256" key="7">
    <source>
        <dbReference type="RuleBase" id="RU004474"/>
    </source>
</evidence>
<dbReference type="AlphaFoldDB" id="A0A9W8J018"/>
<dbReference type="GO" id="GO:0050661">
    <property type="term" value="F:NADP binding"/>
    <property type="evidence" value="ECO:0007669"/>
    <property type="project" value="InterPro"/>
</dbReference>
<feature type="domain" description="SGS" evidence="9">
    <location>
        <begin position="100"/>
        <end position="200"/>
    </location>
</feature>
<dbReference type="InterPro" id="IPR001796">
    <property type="entry name" value="DHFR_dom"/>
</dbReference>
<dbReference type="Gene3D" id="2.60.40.790">
    <property type="match status" value="1"/>
</dbReference>
<evidence type="ECO:0000313" key="13">
    <source>
        <dbReference type="Proteomes" id="UP001140091"/>
    </source>
</evidence>
<evidence type="ECO:0000259" key="9">
    <source>
        <dbReference type="PROSITE" id="PS51048"/>
    </source>
</evidence>
<dbReference type="GO" id="GO:0004146">
    <property type="term" value="F:dihydrofolate reductase activity"/>
    <property type="evidence" value="ECO:0007669"/>
    <property type="project" value="UniProtKB-EC"/>
</dbReference>
<keyword evidence="5" id="KW-0521">NADP</keyword>
<dbReference type="GO" id="GO:0046655">
    <property type="term" value="P:folic acid metabolic process"/>
    <property type="evidence" value="ECO:0007669"/>
    <property type="project" value="TreeGrafter"/>
</dbReference>
<dbReference type="PROSITE" id="PS51048">
    <property type="entry name" value="SGS"/>
    <property type="match status" value="1"/>
</dbReference>
<evidence type="ECO:0000256" key="2">
    <source>
        <dbReference type="ARBA" id="ARBA00012856"/>
    </source>
</evidence>
<gene>
    <name evidence="12" type="ORF">H1R20_g15311</name>
</gene>
<dbReference type="SUPFAM" id="SSF49764">
    <property type="entry name" value="HSP20-like chaperones"/>
    <property type="match status" value="1"/>
</dbReference>
<protein>
    <recommendedName>
        <fullName evidence="3">Dihydrofolate reductase</fullName>
        <ecNumber evidence="2">1.5.1.3</ecNumber>
    </recommendedName>
</protein>
<dbReference type="GO" id="GO:0006730">
    <property type="term" value="P:one-carbon metabolic process"/>
    <property type="evidence" value="ECO:0007669"/>
    <property type="project" value="UniProtKB-KW"/>
</dbReference>
<dbReference type="OrthoDB" id="414698at2759"/>
<dbReference type="InterPro" id="IPR007052">
    <property type="entry name" value="CS_dom"/>
</dbReference>
<dbReference type="SUPFAM" id="SSF53597">
    <property type="entry name" value="Dihydrofolate reductase-like"/>
    <property type="match status" value="1"/>
</dbReference>
<dbReference type="InterPro" id="IPR024072">
    <property type="entry name" value="DHFR-like_dom_sf"/>
</dbReference>
<feature type="non-terminal residue" evidence="12">
    <location>
        <position position="1"/>
    </location>
</feature>
<feature type="domain" description="DHFR" evidence="11">
    <location>
        <begin position="161"/>
        <end position="400"/>
    </location>
</feature>
<feature type="domain" description="CS" evidence="10">
    <location>
        <begin position="1"/>
        <end position="86"/>
    </location>
</feature>
<evidence type="ECO:0000256" key="8">
    <source>
        <dbReference type="SAM" id="MobiDB-lite"/>
    </source>
</evidence>
<reference evidence="12" key="1">
    <citation type="submission" date="2022-06" db="EMBL/GenBank/DDBJ databases">
        <title>Genome Sequence of Candolleomyces eurysporus.</title>
        <authorList>
            <person name="Buettner E."/>
        </authorList>
    </citation>
    <scope>NUCLEOTIDE SEQUENCE</scope>
    <source>
        <strain evidence="12">VTCC 930004</strain>
    </source>
</reference>
<comment type="pathway">
    <text evidence="1">Cofactor biosynthesis; tetrahydrofolate biosynthesis; 5,6,7,8-tetrahydrofolate from 7,8-dihydrofolate: step 1/1.</text>
</comment>
<dbReference type="PROSITE" id="PS51203">
    <property type="entry name" value="CS"/>
    <property type="match status" value="1"/>
</dbReference>
<comment type="caution">
    <text evidence="12">The sequence shown here is derived from an EMBL/GenBank/DDBJ whole genome shotgun (WGS) entry which is preliminary data.</text>
</comment>
<sequence>MTTPRHEFYETDEKLTLSIFDRNADPAQVSIQFEPRKFTYTHGDKSLVLEPLKGQIEVDKSDYTVGKVKIEIRFAKAALGRWGALVGDAPDPLANTAYAPPPSETRPAPRRKNWDAVTTEILSTEKEKSTEEDPNVGGDSTLNSFFQKIFADADDDTKKAMMKSYQESGGTTLSTNWDDVKKATKSNGIGQAGKLPWRLPKEIKYFAQVTSNAPEGKHNAVIMGRNTWESIPKKFRPLPGRLNIVITSQVNYDAGTSVSEANSETPKTFIANSLQSALARLNDASIHRAFIIGGAYLYRETLKLAPATLIPPPASHLDPATDSTPYVDRILLTRVVEPEFEDCDVFMPEFRGPEFKGSLERAGTWVQASHAELREWVGADVAEGVQEENGVKYEFQMWTRDATEKAD</sequence>
<dbReference type="EC" id="1.5.1.3" evidence="2"/>
<dbReference type="InterPro" id="IPR007699">
    <property type="entry name" value="SGS_dom"/>
</dbReference>
<keyword evidence="6" id="KW-0560">Oxidoreductase</keyword>
<dbReference type="PANTHER" id="PTHR48069">
    <property type="entry name" value="DIHYDROFOLATE REDUCTASE"/>
    <property type="match status" value="1"/>
</dbReference>
<dbReference type="PROSITE" id="PS00075">
    <property type="entry name" value="DHFR_1"/>
    <property type="match status" value="1"/>
</dbReference>
<name>A0A9W8J018_9AGAR</name>
<dbReference type="Proteomes" id="UP001140091">
    <property type="component" value="Unassembled WGS sequence"/>
</dbReference>
<accession>A0A9W8J018</accession>
<dbReference type="EMBL" id="JANBPK010001549">
    <property type="protein sequence ID" value="KAJ2921783.1"/>
    <property type="molecule type" value="Genomic_DNA"/>
</dbReference>
<keyword evidence="13" id="KW-1185">Reference proteome</keyword>
<evidence type="ECO:0000256" key="1">
    <source>
        <dbReference type="ARBA" id="ARBA00004903"/>
    </source>
</evidence>
<evidence type="ECO:0000256" key="6">
    <source>
        <dbReference type="ARBA" id="ARBA00023002"/>
    </source>
</evidence>
<dbReference type="PROSITE" id="PS51330">
    <property type="entry name" value="DHFR_2"/>
    <property type="match status" value="1"/>
</dbReference>
<dbReference type="Pfam" id="PF04969">
    <property type="entry name" value="CS"/>
    <property type="match status" value="1"/>
</dbReference>